<evidence type="ECO:0000256" key="1">
    <source>
        <dbReference type="ARBA" id="ARBA00022801"/>
    </source>
</evidence>
<gene>
    <name evidence="3" type="ORF">LTR62_004541</name>
</gene>
<dbReference type="GO" id="GO:0016787">
    <property type="term" value="F:hydrolase activity"/>
    <property type="evidence" value="ECO:0007669"/>
    <property type="project" value="UniProtKB-KW"/>
</dbReference>
<keyword evidence="1" id="KW-0378">Hydrolase</keyword>
<dbReference type="SUPFAM" id="SSF53474">
    <property type="entry name" value="alpha/beta-Hydrolases"/>
    <property type="match status" value="1"/>
</dbReference>
<comment type="caution">
    <text evidence="3">The sequence shown here is derived from an EMBL/GenBank/DDBJ whole genome shotgun (WGS) entry which is preliminary data.</text>
</comment>
<dbReference type="AlphaFoldDB" id="A0AAN7TDT1"/>
<dbReference type="InterPro" id="IPR050300">
    <property type="entry name" value="GDXG_lipolytic_enzyme"/>
</dbReference>
<dbReference type="Pfam" id="PF07859">
    <property type="entry name" value="Abhydrolase_3"/>
    <property type="match status" value="1"/>
</dbReference>
<evidence type="ECO:0000313" key="4">
    <source>
        <dbReference type="Proteomes" id="UP001310890"/>
    </source>
</evidence>
<dbReference type="EMBL" id="JAVRRL010000034">
    <property type="protein sequence ID" value="KAK5112007.1"/>
    <property type="molecule type" value="Genomic_DNA"/>
</dbReference>
<evidence type="ECO:0000259" key="2">
    <source>
        <dbReference type="Pfam" id="PF07859"/>
    </source>
</evidence>
<dbReference type="InterPro" id="IPR029058">
    <property type="entry name" value="AB_hydrolase_fold"/>
</dbReference>
<evidence type="ECO:0000313" key="3">
    <source>
        <dbReference type="EMBL" id="KAK5112007.1"/>
    </source>
</evidence>
<proteinExistence type="predicted"/>
<dbReference type="PANTHER" id="PTHR48081">
    <property type="entry name" value="AB HYDROLASE SUPERFAMILY PROTEIN C4A8.06C"/>
    <property type="match status" value="1"/>
</dbReference>
<dbReference type="Proteomes" id="UP001310890">
    <property type="component" value="Unassembled WGS sequence"/>
</dbReference>
<organism evidence="3 4">
    <name type="scientific">Meristemomyces frigidus</name>
    <dbReference type="NCBI Taxonomy" id="1508187"/>
    <lineage>
        <taxon>Eukaryota</taxon>
        <taxon>Fungi</taxon>
        <taxon>Dikarya</taxon>
        <taxon>Ascomycota</taxon>
        <taxon>Pezizomycotina</taxon>
        <taxon>Dothideomycetes</taxon>
        <taxon>Dothideomycetidae</taxon>
        <taxon>Mycosphaerellales</taxon>
        <taxon>Teratosphaeriaceae</taxon>
        <taxon>Meristemomyces</taxon>
    </lineage>
</organism>
<protein>
    <recommendedName>
        <fullName evidence="2">Alpha/beta hydrolase fold-3 domain-containing protein</fullName>
    </recommendedName>
</protein>
<name>A0AAN7TDT1_9PEZI</name>
<sequence length="339" mass="37112">MSSPSNSFSDHPKYSPYTTSEITYTTIHSTPLEATLLVPNTIKGKPGKYPLAIRWHGGFWITGHRLLPDWYPTWVLDFCLKHSAIVITPDYRLLPEANGADILEDLRTFYAWLLEPGNLASHLPEGVEADMENLLVTGESAGGWLAWQSALHQRSRTAAVIMHYPVIDLRDPHYTAAGPKQLFPGAPAELPPQILANYLSKLKGGEVVPNDPGTTRSPLVLSIAQQGRMPEFFGTERGLYPLEQVADGAVTSSLPPMWILHGRDDTAVPVSGTEKMVEALKGKGVGEKGLHVTIEAGDHGFDTHAPGTGEPASLETRWVEEGVAFIERSWPAPTRETVK</sequence>
<reference evidence="3" key="1">
    <citation type="submission" date="2023-08" db="EMBL/GenBank/DDBJ databases">
        <title>Black Yeasts Isolated from many extreme environments.</title>
        <authorList>
            <person name="Coleine C."/>
            <person name="Stajich J.E."/>
            <person name="Selbmann L."/>
        </authorList>
    </citation>
    <scope>NUCLEOTIDE SEQUENCE</scope>
    <source>
        <strain evidence="3">CCFEE 5401</strain>
    </source>
</reference>
<dbReference type="PANTHER" id="PTHR48081:SF3">
    <property type="entry name" value="ALPHA_BETA HYDROLASE FOLD-3 DOMAIN-CONTAINING PROTEIN"/>
    <property type="match status" value="1"/>
</dbReference>
<dbReference type="Gene3D" id="3.40.50.1820">
    <property type="entry name" value="alpha/beta hydrolase"/>
    <property type="match status" value="1"/>
</dbReference>
<feature type="domain" description="Alpha/beta hydrolase fold-3" evidence="2">
    <location>
        <begin position="55"/>
        <end position="172"/>
    </location>
</feature>
<accession>A0AAN7TDT1</accession>
<dbReference type="InterPro" id="IPR013094">
    <property type="entry name" value="AB_hydrolase_3"/>
</dbReference>